<protein>
    <submittedName>
        <fullName evidence="1">Uncharacterized protein</fullName>
    </submittedName>
</protein>
<proteinExistence type="predicted"/>
<keyword evidence="2" id="KW-1185">Reference proteome</keyword>
<organism evidence="1 2">
    <name type="scientific">Kuenenia stuttgartiensis</name>
    <dbReference type="NCBI Taxonomy" id="174633"/>
    <lineage>
        <taxon>Bacteria</taxon>
        <taxon>Pseudomonadati</taxon>
        <taxon>Planctomycetota</taxon>
        <taxon>Candidatus Brocadiia</taxon>
        <taxon>Candidatus Brocadiales</taxon>
        <taxon>Candidatus Brocadiaceae</taxon>
        <taxon>Candidatus Kuenenia</taxon>
    </lineage>
</organism>
<sequence length="54" mass="6470">MQNEAKSLLDTIEVTPEERQKIYESSNLLKIWQQTIDPVRKEELEKEIEQLLNQ</sequence>
<gene>
    <name evidence="1" type="ORF">KSMBR1_1657</name>
</gene>
<evidence type="ECO:0000313" key="1">
    <source>
        <dbReference type="EMBL" id="SOH04156.1"/>
    </source>
</evidence>
<reference evidence="2" key="1">
    <citation type="submission" date="2017-10" db="EMBL/GenBank/DDBJ databases">
        <authorList>
            <person name="Frank J."/>
        </authorList>
    </citation>
    <scope>NUCLEOTIDE SEQUENCE [LARGE SCALE GENOMIC DNA]</scope>
</reference>
<dbReference type="RefSeq" id="WP_157820474.1">
    <property type="nucleotide sequence ID" value="NZ_OCTL01000036.1"/>
</dbReference>
<name>A0A2C9CEN3_KUEST</name>
<dbReference type="EMBL" id="LT934425">
    <property type="protein sequence ID" value="SOH04156.1"/>
    <property type="molecule type" value="Genomic_DNA"/>
</dbReference>
<evidence type="ECO:0000313" key="2">
    <source>
        <dbReference type="Proteomes" id="UP000221734"/>
    </source>
</evidence>
<dbReference type="Proteomes" id="UP000221734">
    <property type="component" value="Chromosome Kuenenia_stuttgartiensis_MBR1"/>
</dbReference>
<accession>A0A2C9CEN3</accession>
<dbReference type="KEGG" id="kst:KSMBR1_1657"/>
<dbReference type="AlphaFoldDB" id="A0A2C9CEN3"/>